<evidence type="ECO:0000256" key="1">
    <source>
        <dbReference type="ARBA" id="ARBA00004123"/>
    </source>
</evidence>
<comment type="subcellular location">
    <subcellularLocation>
        <location evidence="1">Nucleus</location>
    </subcellularLocation>
</comment>
<keyword evidence="3" id="KW-0479">Metal-binding</keyword>
<dbReference type="EMBL" id="CVRI01000052">
    <property type="protein sequence ID" value="CRK99776.1"/>
    <property type="molecule type" value="Genomic_DNA"/>
</dbReference>
<dbReference type="Gene3D" id="3.30.160.60">
    <property type="entry name" value="Classic Zinc Finger"/>
    <property type="match status" value="1"/>
</dbReference>
<dbReference type="PROSITE" id="PS00028">
    <property type="entry name" value="ZINC_FINGER_C2H2_1"/>
    <property type="match status" value="2"/>
</dbReference>
<keyword evidence="2" id="KW-0539">Nucleus</keyword>
<reference evidence="6 7" key="1">
    <citation type="submission" date="2015-04" db="EMBL/GenBank/DDBJ databases">
        <authorList>
            <person name="Syromyatnikov M.Y."/>
            <person name="Popov V.N."/>
        </authorList>
    </citation>
    <scope>NUCLEOTIDE SEQUENCE [LARGE SCALE GENOMIC DNA]</scope>
</reference>
<evidence type="ECO:0000313" key="7">
    <source>
        <dbReference type="Proteomes" id="UP000183832"/>
    </source>
</evidence>
<dbReference type="STRING" id="568069.A0A1J1IHU9"/>
<accession>A0A1J1IHU9</accession>
<gene>
    <name evidence="6" type="ORF">CLUMA_CG012968</name>
</gene>
<sequence>MDVASGQQVVSKMSPSQIEMFSDHKQVKQIDGGQTKLPMKRSFDVAFLMLPDDKSKRREKANNSPELNVESFPMTELSVRSDLMTRYHNLKSMNNNKVFISSDYVNKVNDDRFSSGSLNSTASSEKSDEIIENDLPRSAFSKVPQINNNLDSPVPPPLSPDQLSCSSASPPISYSPPSGNFRPDYSQFMNSNAFQAINQSGFSHGKYKNLIYRGCQIPSAHLNHSNNNDHSHLTSFQFGGSNHHAAAFMSQPEQFIRNPAAAILSTLLPTTLGALSLPAQNVCAKCNISFRMTSDLVYHMRSHHKNENVHDPNRRKREEKLKCPVCSESFRERHHLTRHMTAHQDKEGDLLEHEIAEFHSRRK</sequence>
<dbReference type="AlphaFoldDB" id="A0A1J1IHU9"/>
<keyword evidence="7" id="KW-1185">Reference proteome</keyword>
<feature type="domain" description="C2H2-type" evidence="5">
    <location>
        <begin position="281"/>
        <end position="309"/>
    </location>
</feature>
<feature type="region of interest" description="Disordered" evidence="4">
    <location>
        <begin position="136"/>
        <end position="179"/>
    </location>
</feature>
<dbReference type="PANTHER" id="PTHR16516">
    <property type="entry name" value="AGAP007109-PA"/>
    <property type="match status" value="1"/>
</dbReference>
<evidence type="ECO:0000256" key="3">
    <source>
        <dbReference type="PROSITE-ProRule" id="PRU00042"/>
    </source>
</evidence>
<evidence type="ECO:0000256" key="2">
    <source>
        <dbReference type="ARBA" id="ARBA00023242"/>
    </source>
</evidence>
<feature type="compositionally biased region" description="Low complexity" evidence="4">
    <location>
        <begin position="160"/>
        <end position="178"/>
    </location>
</feature>
<dbReference type="PROSITE" id="PS50157">
    <property type="entry name" value="ZINC_FINGER_C2H2_2"/>
    <property type="match status" value="2"/>
</dbReference>
<evidence type="ECO:0000256" key="4">
    <source>
        <dbReference type="SAM" id="MobiDB-lite"/>
    </source>
</evidence>
<dbReference type="InterPro" id="IPR052296">
    <property type="entry name" value="TR-Histone_Methyltrans"/>
</dbReference>
<protein>
    <submittedName>
        <fullName evidence="6">CLUMA_CG012968, isoform A</fullName>
    </submittedName>
</protein>
<feature type="domain" description="C2H2-type" evidence="5">
    <location>
        <begin position="321"/>
        <end position="348"/>
    </location>
</feature>
<dbReference type="InterPro" id="IPR036236">
    <property type="entry name" value="Znf_C2H2_sf"/>
</dbReference>
<dbReference type="Proteomes" id="UP000183832">
    <property type="component" value="Unassembled WGS sequence"/>
</dbReference>
<dbReference type="OrthoDB" id="5814089at2759"/>
<dbReference type="SMART" id="SM00355">
    <property type="entry name" value="ZnF_C2H2"/>
    <property type="match status" value="2"/>
</dbReference>
<dbReference type="SUPFAM" id="SSF57667">
    <property type="entry name" value="beta-beta-alpha zinc fingers"/>
    <property type="match status" value="1"/>
</dbReference>
<evidence type="ECO:0000313" key="6">
    <source>
        <dbReference type="EMBL" id="CRK99776.1"/>
    </source>
</evidence>
<dbReference type="GO" id="GO:0005634">
    <property type="term" value="C:nucleus"/>
    <property type="evidence" value="ECO:0007669"/>
    <property type="project" value="UniProtKB-SubCell"/>
</dbReference>
<dbReference type="PANTHER" id="PTHR16516:SF4">
    <property type="entry name" value="C2H2-TYPE DOMAIN-CONTAINING PROTEIN"/>
    <property type="match status" value="1"/>
</dbReference>
<dbReference type="Pfam" id="PF00096">
    <property type="entry name" value="zf-C2H2"/>
    <property type="match status" value="2"/>
</dbReference>
<proteinExistence type="predicted"/>
<dbReference type="GO" id="GO:0006355">
    <property type="term" value="P:regulation of DNA-templated transcription"/>
    <property type="evidence" value="ECO:0007669"/>
    <property type="project" value="TreeGrafter"/>
</dbReference>
<evidence type="ECO:0000259" key="5">
    <source>
        <dbReference type="PROSITE" id="PS50157"/>
    </source>
</evidence>
<name>A0A1J1IHU9_9DIPT</name>
<keyword evidence="3" id="KW-0863">Zinc-finger</keyword>
<dbReference type="InterPro" id="IPR013087">
    <property type="entry name" value="Znf_C2H2_type"/>
</dbReference>
<keyword evidence="3" id="KW-0862">Zinc</keyword>
<organism evidence="6 7">
    <name type="scientific">Clunio marinus</name>
    <dbReference type="NCBI Taxonomy" id="568069"/>
    <lineage>
        <taxon>Eukaryota</taxon>
        <taxon>Metazoa</taxon>
        <taxon>Ecdysozoa</taxon>
        <taxon>Arthropoda</taxon>
        <taxon>Hexapoda</taxon>
        <taxon>Insecta</taxon>
        <taxon>Pterygota</taxon>
        <taxon>Neoptera</taxon>
        <taxon>Endopterygota</taxon>
        <taxon>Diptera</taxon>
        <taxon>Nematocera</taxon>
        <taxon>Chironomoidea</taxon>
        <taxon>Chironomidae</taxon>
        <taxon>Clunio</taxon>
    </lineage>
</organism>
<dbReference type="GO" id="GO:0008270">
    <property type="term" value="F:zinc ion binding"/>
    <property type="evidence" value="ECO:0007669"/>
    <property type="project" value="UniProtKB-KW"/>
</dbReference>